<feature type="domain" description="Conserved virulence factor B second S1" evidence="6">
    <location>
        <begin position="80"/>
        <end position="138"/>
    </location>
</feature>
<dbReference type="InterPro" id="IPR048587">
    <property type="entry name" value="CvfB_S1_3rd"/>
</dbReference>
<dbReference type="OrthoDB" id="9801597at2"/>
<evidence type="ECO:0000259" key="5">
    <source>
        <dbReference type="Pfam" id="PF17783"/>
    </source>
</evidence>
<dbReference type="InterPro" id="IPR040764">
    <property type="entry name" value="CvfB_WH"/>
</dbReference>
<dbReference type="Proteomes" id="UP000240400">
    <property type="component" value="Unassembled WGS sequence"/>
</dbReference>
<comment type="similarity">
    <text evidence="1 3">Belongs to the CvfB family.</text>
</comment>
<dbReference type="PIRSF" id="PIRSF012524">
    <property type="entry name" value="YitL_S1"/>
    <property type="match status" value="1"/>
</dbReference>
<dbReference type="InterPro" id="IPR039566">
    <property type="entry name" value="CvfB_S1_st"/>
</dbReference>
<accession>A0A2T4SE07</accession>
<dbReference type="RefSeq" id="WP_107643905.1">
    <property type="nucleotide sequence ID" value="NZ_PZHR01000003.1"/>
</dbReference>
<dbReference type="PANTHER" id="PTHR37296">
    <property type="entry name" value="CONSERVED VIRULENCE FACTOR B"/>
    <property type="match status" value="1"/>
</dbReference>
<dbReference type="InterPro" id="IPR012340">
    <property type="entry name" value="NA-bd_OB-fold"/>
</dbReference>
<feature type="domain" description="Conserved virulence factor B third S1" evidence="7">
    <location>
        <begin position="155"/>
        <end position="221"/>
    </location>
</feature>
<evidence type="ECO:0000259" key="7">
    <source>
        <dbReference type="Pfam" id="PF21543"/>
    </source>
</evidence>
<dbReference type="Pfam" id="PF13509">
    <property type="entry name" value="S1_2"/>
    <property type="match status" value="1"/>
</dbReference>
<reference evidence="8 9" key="1">
    <citation type="journal article" date="2016" name="Front. Microbiol.">
        <title>Comprehensive Phylogenetic Analysis of Bovine Non-aureus Staphylococci Species Based on Whole-Genome Sequencing.</title>
        <authorList>
            <person name="Naushad S."/>
            <person name="Barkema H.W."/>
            <person name="Luby C."/>
            <person name="Condas L.A."/>
            <person name="Nobrega D.B."/>
            <person name="Carson D.A."/>
            <person name="De Buck J."/>
        </authorList>
    </citation>
    <scope>NUCLEOTIDE SEQUENCE [LARGE SCALE GENOMIC DNA]</scope>
    <source>
        <strain evidence="8 9">SNUC 4337</strain>
    </source>
</reference>
<feature type="domain" description="Conserved virulence factor B-like winged helix" evidence="5">
    <location>
        <begin position="232"/>
        <end position="289"/>
    </location>
</feature>
<evidence type="ECO:0000259" key="4">
    <source>
        <dbReference type="Pfam" id="PF13509"/>
    </source>
</evidence>
<dbReference type="Gene3D" id="2.40.50.140">
    <property type="entry name" value="Nucleic acid-binding proteins"/>
    <property type="match status" value="2"/>
</dbReference>
<organism evidence="8 9">
    <name type="scientific">Staphylococcus nepalensis</name>
    <dbReference type="NCBI Taxonomy" id="214473"/>
    <lineage>
        <taxon>Bacteria</taxon>
        <taxon>Bacillati</taxon>
        <taxon>Bacillota</taxon>
        <taxon>Bacilli</taxon>
        <taxon>Bacillales</taxon>
        <taxon>Staphylococcaceae</taxon>
        <taxon>Staphylococcus</taxon>
    </lineage>
</organism>
<gene>
    <name evidence="8" type="ORF">BUZ61_01375</name>
</gene>
<evidence type="ECO:0000259" key="6">
    <source>
        <dbReference type="Pfam" id="PF21191"/>
    </source>
</evidence>
<dbReference type="AlphaFoldDB" id="A0A2T4SE07"/>
<dbReference type="PANTHER" id="PTHR37296:SF1">
    <property type="entry name" value="CONSERVED VIRULENCE FACTOR B"/>
    <property type="match status" value="1"/>
</dbReference>
<evidence type="ECO:0000256" key="1">
    <source>
        <dbReference type="ARBA" id="ARBA00007678"/>
    </source>
</evidence>
<dbReference type="EMBL" id="PZHR01000003">
    <property type="protein sequence ID" value="PTK60760.1"/>
    <property type="molecule type" value="Genomic_DNA"/>
</dbReference>
<dbReference type="Gene3D" id="1.10.10.10">
    <property type="entry name" value="Winged helix-like DNA-binding domain superfamily/Winged helix DNA-binding domain"/>
    <property type="match status" value="1"/>
</dbReference>
<dbReference type="InterPro" id="IPR036388">
    <property type="entry name" value="WH-like_DNA-bd_sf"/>
</dbReference>
<feature type="domain" description="Conserved virulence factor B first S1" evidence="4">
    <location>
        <begin position="9"/>
        <end position="70"/>
    </location>
</feature>
<protein>
    <recommendedName>
        <fullName evidence="2 3">Conserved virulence factor B</fullName>
    </recommendedName>
</protein>
<dbReference type="InterPro" id="IPR014464">
    <property type="entry name" value="CvfB_fam"/>
</dbReference>
<dbReference type="Pfam" id="PF17783">
    <property type="entry name" value="WHD_CvfB"/>
    <property type="match status" value="1"/>
</dbReference>
<dbReference type="Pfam" id="PF21191">
    <property type="entry name" value="CvfB_1st"/>
    <property type="match status" value="1"/>
</dbReference>
<dbReference type="InterPro" id="IPR048588">
    <property type="entry name" value="CvfB_S1_2nd"/>
</dbReference>
<evidence type="ECO:0000256" key="3">
    <source>
        <dbReference type="PIRNR" id="PIRNR012524"/>
    </source>
</evidence>
<proteinExistence type="inferred from homology"/>
<evidence type="ECO:0000256" key="2">
    <source>
        <dbReference type="ARBA" id="ARBA00015480"/>
    </source>
</evidence>
<evidence type="ECO:0000313" key="8">
    <source>
        <dbReference type="EMBL" id="PTK60760.1"/>
    </source>
</evidence>
<sequence length="303" mass="34671">MAQDEKNIVGSIEFLEVIGLEGSTYKLQGPNKEEVKLNQSEVNEEDELIVGEEYSFFIYPNRSGALFATQNMPDITTSKYDFVKVLKTDRDGAHVDVGLPREVLIPWIDLPKVKDVWPIQGDEVLVTLRIDSENNMFARLATETIVESMYTPVYNDEMQNKVIEARPYRVLRIGSFLLSKDGYKIFVHESERKSEPRLGENVEVRIIGHNEKGELNGSFLPLAHERLDEDGQHIFNLLVEYEGELPFWDKSSPEAIKEVFNMSKAAFKRAIGHLYKNQIITIETGKIALTKKGWSRVENEFSL</sequence>
<comment type="caution">
    <text evidence="8">The sequence shown here is derived from an EMBL/GenBank/DDBJ whole genome shotgun (WGS) entry which is preliminary data.</text>
</comment>
<name>A0A2T4SE07_9STAP</name>
<evidence type="ECO:0000313" key="9">
    <source>
        <dbReference type="Proteomes" id="UP000240400"/>
    </source>
</evidence>
<dbReference type="Pfam" id="PF21543">
    <property type="entry name" value="CvfB_2nd"/>
    <property type="match status" value="1"/>
</dbReference>